<comment type="caution">
    <text evidence="2">The sequence shown here is derived from an EMBL/GenBank/DDBJ whole genome shotgun (WGS) entry which is preliminary data.</text>
</comment>
<dbReference type="GO" id="GO:0016757">
    <property type="term" value="F:glycosyltransferase activity"/>
    <property type="evidence" value="ECO:0007669"/>
    <property type="project" value="UniProtKB-KW"/>
</dbReference>
<keyword evidence="1" id="KW-0175">Coiled coil</keyword>
<evidence type="ECO:0000313" key="2">
    <source>
        <dbReference type="EMBL" id="EAK4012348.1"/>
    </source>
</evidence>
<feature type="coiled-coil region" evidence="1">
    <location>
        <begin position="29"/>
        <end position="103"/>
    </location>
</feature>
<organism evidence="2">
    <name type="scientific">Campylobacter coli</name>
    <dbReference type="NCBI Taxonomy" id="195"/>
    <lineage>
        <taxon>Bacteria</taxon>
        <taxon>Pseudomonadati</taxon>
        <taxon>Campylobacterota</taxon>
        <taxon>Epsilonproteobacteria</taxon>
        <taxon>Campylobacterales</taxon>
        <taxon>Campylobacteraceae</taxon>
        <taxon>Campylobacter</taxon>
    </lineage>
</organism>
<evidence type="ECO:0000256" key="1">
    <source>
        <dbReference type="SAM" id="Coils"/>
    </source>
</evidence>
<keyword evidence="2" id="KW-0808">Transferase</keyword>
<protein>
    <submittedName>
        <fullName evidence="2">Alpha-2,3-sialyltransferase</fullName>
    </submittedName>
</protein>
<name>A0A5T0UPA6_CAMCO</name>
<dbReference type="AlphaFoldDB" id="A0A5T0UPA6"/>
<dbReference type="EMBL" id="AACFXM010000009">
    <property type="protein sequence ID" value="EAK4012348.1"/>
    <property type="molecule type" value="Genomic_DNA"/>
</dbReference>
<reference evidence="2" key="1">
    <citation type="submission" date="2018-06" db="EMBL/GenBank/DDBJ databases">
        <authorList>
            <consortium name="NARMS: The National Antimicrobial Resistance Monitoring System"/>
        </authorList>
    </citation>
    <scope>NUCLEOTIDE SEQUENCE</scope>
    <source>
        <strain evidence="2">FSIS11704176</strain>
    </source>
</reference>
<sequence length="226" mass="26366">YDFNHIIPDILTYKEIIDEYCQMMDPIKSQSLQNQVNILNSRIILLEQNKIKLSQEKDKIQQDNTSLIQALNSLPIKKQQLEISNLEQDLINKKLQTKQLSKKFGIKMNDFMPKITIINPSSAKARIQNQLSYKLGQAMIVNSKSFLGYIRMPFVLSYIKDKHKQEQKNYQEKIKKDPSLKLPPLESYPDYQEALKEKECFTYKLGEALIRANNNWYGGGVYQTVV</sequence>
<accession>A0A5T0UPA6</accession>
<feature type="non-terminal residue" evidence="2">
    <location>
        <position position="1"/>
    </location>
</feature>
<proteinExistence type="predicted"/>
<gene>
    <name evidence="2" type="ORF">CQI71_04300</name>
</gene>
<keyword evidence="2" id="KW-0328">Glycosyltransferase</keyword>